<protein>
    <submittedName>
        <fullName evidence="2">Tetratricopeptide repeat protein</fullName>
    </submittedName>
</protein>
<name>A0AAJ1RBJ3_9LACO</name>
<dbReference type="InterPro" id="IPR011990">
    <property type="entry name" value="TPR-like_helical_dom_sf"/>
</dbReference>
<accession>A0AAJ1RBJ3</accession>
<evidence type="ECO:0000256" key="1">
    <source>
        <dbReference type="SAM" id="Coils"/>
    </source>
</evidence>
<feature type="coiled-coil region" evidence="1">
    <location>
        <begin position="223"/>
        <end position="250"/>
    </location>
</feature>
<dbReference type="Gene3D" id="1.25.40.10">
    <property type="entry name" value="Tetratricopeptide repeat domain"/>
    <property type="match status" value="2"/>
</dbReference>
<dbReference type="EMBL" id="SDWY01000001">
    <property type="protein sequence ID" value="MDN6899757.1"/>
    <property type="molecule type" value="Genomic_DNA"/>
</dbReference>
<organism evidence="2 5">
    <name type="scientific">Oenococcus sicerae</name>
    <dbReference type="NCBI Taxonomy" id="2203724"/>
    <lineage>
        <taxon>Bacteria</taxon>
        <taxon>Bacillati</taxon>
        <taxon>Bacillota</taxon>
        <taxon>Bacilli</taxon>
        <taxon>Lactobacillales</taxon>
        <taxon>Lactobacillaceae</taxon>
        <taxon>Oenococcus</taxon>
    </lineage>
</organism>
<dbReference type="Pfam" id="PF14559">
    <property type="entry name" value="TPR_19"/>
    <property type="match status" value="1"/>
</dbReference>
<dbReference type="Pfam" id="PF13174">
    <property type="entry name" value="TPR_6"/>
    <property type="match status" value="1"/>
</dbReference>
<dbReference type="RefSeq" id="WP_128686912.1">
    <property type="nucleotide sequence ID" value="NZ_CP029684.2"/>
</dbReference>
<dbReference type="InterPro" id="IPR011717">
    <property type="entry name" value="TPR-4"/>
</dbReference>
<gene>
    <name evidence="3" type="ORF">DLJ48_07895</name>
    <name evidence="2" type="ORF">EVC35_01895</name>
</gene>
<reference evidence="2" key="2">
    <citation type="submission" date="2019-01" db="EMBL/GenBank/DDBJ databases">
        <title>Oenococcus sicerae UCMA17102.</title>
        <authorList>
            <person name="Cousin F.J."/>
            <person name="Le Guellec R."/>
            <person name="Cretenet M."/>
        </authorList>
    </citation>
    <scope>NUCLEOTIDE SEQUENCE</scope>
    <source>
        <strain evidence="2">UCMA17102</strain>
    </source>
</reference>
<dbReference type="Pfam" id="PF07721">
    <property type="entry name" value="TPR_4"/>
    <property type="match status" value="1"/>
</dbReference>
<evidence type="ECO:0000313" key="5">
    <source>
        <dbReference type="Proteomes" id="UP001167919"/>
    </source>
</evidence>
<proteinExistence type="predicted"/>
<dbReference type="GO" id="GO:0042802">
    <property type="term" value="F:identical protein binding"/>
    <property type="evidence" value="ECO:0007669"/>
    <property type="project" value="InterPro"/>
</dbReference>
<keyword evidence="1" id="KW-0175">Coiled coil</keyword>
<evidence type="ECO:0000313" key="4">
    <source>
        <dbReference type="Proteomes" id="UP000286907"/>
    </source>
</evidence>
<evidence type="ECO:0000313" key="2">
    <source>
        <dbReference type="EMBL" id="MDN6899757.1"/>
    </source>
</evidence>
<dbReference type="InterPro" id="IPR019734">
    <property type="entry name" value="TPR_rpt"/>
</dbReference>
<reference evidence="3" key="3">
    <citation type="submission" date="2020-01" db="EMBL/GenBank/DDBJ databases">
        <authorList>
            <person name="Cousin F.J."/>
            <person name="Le Guellec R."/>
            <person name="Cretenet M."/>
        </authorList>
    </citation>
    <scope>NUCLEOTIDE SEQUENCE</scope>
    <source>
        <strain evidence="3">UCMA 15228</strain>
    </source>
</reference>
<dbReference type="AlphaFoldDB" id="A0AAJ1RBJ3"/>
<dbReference type="EMBL" id="CP029684">
    <property type="protein sequence ID" value="QAS70446.1"/>
    <property type="molecule type" value="Genomic_DNA"/>
</dbReference>
<keyword evidence="4" id="KW-1185">Reference proteome</keyword>
<dbReference type="SUPFAM" id="SSF48452">
    <property type="entry name" value="TPR-like"/>
    <property type="match status" value="2"/>
</dbReference>
<sequence>MTNYSQQILSNIAKSEFNNQDLMAKAISHDTTEDLISLSDSLLEQGFVDDAKGLLESLQEHHKVNDAGNINLAEIYIDEGDDDAALALIDKISEKSSLYLAAQIDKADLYESEGLLESAEGILLDLQNVSDDPLVRFALTEFYDAEGENGKSAQLYDYLIDQGHERIGDIDLHERLANALASNGEFEESIGEFETVGLKNLSAKENGLLARAYLQVGDEQKAQALLEKNIENEEASLEDYLNLAEALLKEGNIEGQIRSLQLAKNFDPFNIQTRFQLALAQSNAKQYSLSDSELAEIVKKDSSQTQAISLLAYNLLQEKQDDQVLSLLNAHIEDEEIDQHYFWYLGLAYFHLDQQATAEKNFNQVKKYFANEPAFLKDAFFIFKNTDTTQARIFLENYLKLVPDDFEMANYLLS</sequence>
<dbReference type="Proteomes" id="UP000286907">
    <property type="component" value="Chromosome"/>
</dbReference>
<reference evidence="3 4" key="1">
    <citation type="journal article" date="2019" name="Syst. Appl. Microbiol.">
        <title>Oenococcus sicerae sp. nov., isolated from French cider.</title>
        <authorList>
            <person name="Cousin F.J."/>
            <person name="Le Guellec R."/>
            <person name="Chagnot C."/>
            <person name="Goux D."/>
            <person name="Dalmasso M."/>
            <person name="Laplace J.M."/>
            <person name="Cretenet M."/>
        </authorList>
    </citation>
    <scope>NUCLEOTIDE SEQUENCE [LARGE SCALE GENOMIC DNA]</scope>
    <source>
        <strain evidence="3 4">UCMA 15228</strain>
    </source>
</reference>
<evidence type="ECO:0000313" key="3">
    <source>
        <dbReference type="EMBL" id="QAS70446.1"/>
    </source>
</evidence>
<dbReference type="Proteomes" id="UP001167919">
    <property type="component" value="Unassembled WGS sequence"/>
</dbReference>